<reference evidence="1 2" key="2">
    <citation type="journal article" date="2013" name="PLoS Genet.">
        <title>Comparative genome structure, secondary metabolite, and effector coding capacity across Cochliobolus pathogens.</title>
        <authorList>
            <person name="Condon B.J."/>
            <person name="Leng Y."/>
            <person name="Wu D."/>
            <person name="Bushley K.E."/>
            <person name="Ohm R.A."/>
            <person name="Otillar R."/>
            <person name="Martin J."/>
            <person name="Schackwitz W."/>
            <person name="Grimwood J."/>
            <person name="MohdZainudin N."/>
            <person name="Xue C."/>
            <person name="Wang R."/>
            <person name="Manning V.A."/>
            <person name="Dhillon B."/>
            <person name="Tu Z.J."/>
            <person name="Steffenson B.J."/>
            <person name="Salamov A."/>
            <person name="Sun H."/>
            <person name="Lowry S."/>
            <person name="LaButti K."/>
            <person name="Han J."/>
            <person name="Copeland A."/>
            <person name="Lindquist E."/>
            <person name="Barry K."/>
            <person name="Schmutz J."/>
            <person name="Baker S.E."/>
            <person name="Ciuffetti L.M."/>
            <person name="Grigoriev I.V."/>
            <person name="Zhong S."/>
            <person name="Turgeon B.G."/>
        </authorList>
    </citation>
    <scope>NUCLEOTIDE SEQUENCE [LARGE SCALE GENOMIC DNA]</scope>
    <source>
        <strain evidence="2">28A</strain>
    </source>
</reference>
<dbReference type="AlphaFoldDB" id="R0K5D2"/>
<dbReference type="HOGENOM" id="CLU_066042_6_2_1"/>
<organism evidence="1 2">
    <name type="scientific">Exserohilum turcicum (strain 28A)</name>
    <name type="common">Northern leaf blight fungus</name>
    <name type="synonym">Setosphaeria turcica</name>
    <dbReference type="NCBI Taxonomy" id="671987"/>
    <lineage>
        <taxon>Eukaryota</taxon>
        <taxon>Fungi</taxon>
        <taxon>Dikarya</taxon>
        <taxon>Ascomycota</taxon>
        <taxon>Pezizomycotina</taxon>
        <taxon>Dothideomycetes</taxon>
        <taxon>Pleosporomycetidae</taxon>
        <taxon>Pleosporales</taxon>
        <taxon>Pleosporineae</taxon>
        <taxon>Pleosporaceae</taxon>
        <taxon>Exserohilum</taxon>
    </lineage>
</organism>
<dbReference type="PANTHER" id="PTHR35896:SF3">
    <property type="entry name" value="MAJOR FACILITATOR SUPERFAMILY TRANSPORTER"/>
    <property type="match status" value="1"/>
</dbReference>
<dbReference type="STRING" id="671987.R0K5D2"/>
<dbReference type="InterPro" id="IPR053008">
    <property type="entry name" value="Phomopsin_biosynth_assoc"/>
</dbReference>
<dbReference type="EMBL" id="KB908548">
    <property type="protein sequence ID" value="EOA88243.1"/>
    <property type="molecule type" value="Genomic_DNA"/>
</dbReference>
<evidence type="ECO:0000313" key="1">
    <source>
        <dbReference type="EMBL" id="EOA88243.1"/>
    </source>
</evidence>
<dbReference type="RefSeq" id="XP_008024140.1">
    <property type="nucleotide sequence ID" value="XM_008025949.1"/>
</dbReference>
<proteinExistence type="predicted"/>
<name>R0K5D2_EXST2</name>
<reference evidence="1 2" key="1">
    <citation type="journal article" date="2012" name="PLoS Pathog.">
        <title>Diverse lifestyles and strategies of plant pathogenesis encoded in the genomes of eighteen Dothideomycetes fungi.</title>
        <authorList>
            <person name="Ohm R.A."/>
            <person name="Feau N."/>
            <person name="Henrissat B."/>
            <person name="Schoch C.L."/>
            <person name="Horwitz B.A."/>
            <person name="Barry K.W."/>
            <person name="Condon B.J."/>
            <person name="Copeland A.C."/>
            <person name="Dhillon B."/>
            <person name="Glaser F."/>
            <person name="Hesse C.N."/>
            <person name="Kosti I."/>
            <person name="LaButti K."/>
            <person name="Lindquist E.A."/>
            <person name="Lucas S."/>
            <person name="Salamov A.A."/>
            <person name="Bradshaw R.E."/>
            <person name="Ciuffetti L."/>
            <person name="Hamelin R.C."/>
            <person name="Kema G.H.J."/>
            <person name="Lawrence C."/>
            <person name="Scott J.A."/>
            <person name="Spatafora J.W."/>
            <person name="Turgeon B.G."/>
            <person name="de Wit P.J.G.M."/>
            <person name="Zhong S."/>
            <person name="Goodwin S.B."/>
            <person name="Grigoriev I.V."/>
        </authorList>
    </citation>
    <scope>NUCLEOTIDE SEQUENCE [LARGE SCALE GENOMIC DNA]</scope>
    <source>
        <strain evidence="2">28A</strain>
    </source>
</reference>
<feature type="non-terminal residue" evidence="1">
    <location>
        <position position="135"/>
    </location>
</feature>
<dbReference type="OrthoDB" id="3501153at2759"/>
<sequence>CGGSPDEARARGCRFELHNFAWIPPECYDEELSQEWYDKYDWPMTHDRYGQQVISKEEAQKGNIAAAWVTWPQYVTHCGLIWRKYHRSIIYNRPMDNWTNSYFHTNHCGEMMVKWDLLKNSSCGLEILHLKYPTC</sequence>
<keyword evidence="2" id="KW-1185">Reference proteome</keyword>
<dbReference type="eggNOG" id="ENOG502S165">
    <property type="taxonomic scope" value="Eukaryota"/>
</dbReference>
<feature type="non-terminal residue" evidence="1">
    <location>
        <position position="1"/>
    </location>
</feature>
<protein>
    <submittedName>
        <fullName evidence="1">Uncharacterized protein</fullName>
    </submittedName>
</protein>
<accession>R0K5D2</accession>
<dbReference type="Proteomes" id="UP000016935">
    <property type="component" value="Unassembled WGS sequence"/>
</dbReference>
<dbReference type="PANTHER" id="PTHR35896">
    <property type="entry name" value="IG-LIKE DOMAIN-CONTAINING PROTEIN"/>
    <property type="match status" value="1"/>
</dbReference>
<gene>
    <name evidence="1" type="ORF">SETTUDRAFT_61352</name>
</gene>
<dbReference type="GeneID" id="19405266"/>
<evidence type="ECO:0000313" key="2">
    <source>
        <dbReference type="Proteomes" id="UP000016935"/>
    </source>
</evidence>